<evidence type="ECO:0000313" key="1">
    <source>
        <dbReference type="EMBL" id="PZA18193.1"/>
    </source>
</evidence>
<accession>A0A323V272</accession>
<name>A0A323V272_9RHOO</name>
<sequence length="211" mass="23691">MGSVRLVDLMVAAVLALPLLVGAQGAGRTIYCCEVGGQPVCGDILPPACFGRAYREISPQGTVRRHVPAPLTAEEIARRDEALRLRREAEELALKQRRLDQALLDTYPSAAEIEVRRDRAVTELDRTIADLRVRENSLVEMKAKLAREAEGFKGRQLPTDLAENMHNVDGELAAQRSVIVAKIREREAIRLRFDEDRRRYLELTEGGRPQR</sequence>
<keyword evidence="2" id="KW-1185">Reference proteome</keyword>
<protein>
    <recommendedName>
        <fullName evidence="3">DUF4124 domain-containing protein</fullName>
    </recommendedName>
</protein>
<dbReference type="AlphaFoldDB" id="A0A323V272"/>
<gene>
    <name evidence="1" type="ORF">DNK49_01230</name>
</gene>
<dbReference type="Proteomes" id="UP000248259">
    <property type="component" value="Unassembled WGS sequence"/>
</dbReference>
<dbReference type="EMBL" id="QKOE01000001">
    <property type="protein sequence ID" value="PZA18193.1"/>
    <property type="molecule type" value="Genomic_DNA"/>
</dbReference>
<comment type="caution">
    <text evidence="1">The sequence shown here is derived from an EMBL/GenBank/DDBJ whole genome shotgun (WGS) entry which is preliminary data.</text>
</comment>
<evidence type="ECO:0000313" key="2">
    <source>
        <dbReference type="Proteomes" id="UP000248259"/>
    </source>
</evidence>
<dbReference type="OrthoDB" id="5298412at2"/>
<organism evidence="1 2">
    <name type="scientific">Parazoarcus communis SWub3 = DSM 12120</name>
    <dbReference type="NCBI Taxonomy" id="1121029"/>
    <lineage>
        <taxon>Bacteria</taxon>
        <taxon>Pseudomonadati</taxon>
        <taxon>Pseudomonadota</taxon>
        <taxon>Betaproteobacteria</taxon>
        <taxon>Rhodocyclales</taxon>
        <taxon>Zoogloeaceae</taxon>
        <taxon>Parazoarcus</taxon>
    </lineage>
</organism>
<evidence type="ECO:0008006" key="3">
    <source>
        <dbReference type="Google" id="ProtNLM"/>
    </source>
</evidence>
<proteinExistence type="predicted"/>
<dbReference type="RefSeq" id="WP_110522494.1">
    <property type="nucleotide sequence ID" value="NZ_QKOE01000001.1"/>
</dbReference>
<reference evidence="1 2" key="1">
    <citation type="submission" date="2018-06" db="EMBL/GenBank/DDBJ databases">
        <title>Azoarcus communis strain SWub3 genome.</title>
        <authorList>
            <person name="Zorraquino Salvo V."/>
            <person name="Toubiana D."/>
            <person name="Blumwald E."/>
        </authorList>
    </citation>
    <scope>NUCLEOTIDE SEQUENCE [LARGE SCALE GENOMIC DNA]</scope>
    <source>
        <strain evidence="1 2">SWub3</strain>
    </source>
</reference>